<evidence type="ECO:0000313" key="5">
    <source>
        <dbReference type="EMBL" id="RAK98078.1"/>
    </source>
</evidence>
<dbReference type="EMBL" id="KZ824456">
    <property type="protein sequence ID" value="RAK98078.1"/>
    <property type="molecule type" value="Genomic_DNA"/>
</dbReference>
<dbReference type="SMART" id="SM00906">
    <property type="entry name" value="Fungal_trans"/>
    <property type="match status" value="1"/>
</dbReference>
<evidence type="ECO:0000256" key="1">
    <source>
        <dbReference type="ARBA" id="ARBA00023015"/>
    </source>
</evidence>
<dbReference type="PANTHER" id="PTHR47424">
    <property type="entry name" value="REGULATORY PROTEIN GAL4"/>
    <property type="match status" value="1"/>
</dbReference>
<dbReference type="Proteomes" id="UP000249402">
    <property type="component" value="Unassembled WGS sequence"/>
</dbReference>
<protein>
    <recommendedName>
        <fullName evidence="4">Xylanolytic transcriptional activator regulatory domain-containing protein</fullName>
    </recommendedName>
</protein>
<dbReference type="OrthoDB" id="39175at2759"/>
<keyword evidence="2" id="KW-0804">Transcription</keyword>
<dbReference type="GO" id="GO:0005634">
    <property type="term" value="C:nucleus"/>
    <property type="evidence" value="ECO:0007669"/>
    <property type="project" value="TreeGrafter"/>
</dbReference>
<dbReference type="PANTHER" id="PTHR47424:SF15">
    <property type="entry name" value="ZN(II)2CYS6 TRANSCRIPTION FACTOR (EUROFUNG)"/>
    <property type="match status" value="1"/>
</dbReference>
<dbReference type="CDD" id="cd12148">
    <property type="entry name" value="fungal_TF_MHR"/>
    <property type="match status" value="1"/>
</dbReference>
<gene>
    <name evidence="5" type="ORF">BO80DRAFT_437184</name>
</gene>
<sequence length="542" mass="61225">MSASPSEQLQMEVVHPMINATESYSPSHSLRLFYDSCSNFSFLQHLHRSLVKGHEEAPSAASRQRDTLRELELYKHRQLFFASRFPGHQRPMHSEGELMFMSHEGATSFLNDFTSAVNGRPTAVYLQLGAASRVAFAIGLHKDIDYQSPGEDREKRLEANRTTFWCLAFWECWTTFVSGRPSSVHMGETSCLYPTHQIFVQMLGRLGMTISKAKASMYGPNQLSALGLWRAAQGLHAGCLEFADETRKALGFSIDGKIASHVVDIRQVYLTNFYQHTVMLIFKPFLIIHALLQSPSATSFVQQHKHKSPQEAPSSEITWLTEACTRAIDATSRLIIFLSESIDLNPVIKTQCYTAWHIEYACFMLFQDMVRDPTLTNARMLPINSAITYLSKFTSTKVVPGVTHTIVTLRDSILNLAQRSYSHPTNDAPEQEEFPVRQDALDTEKLQGHDLINTDLSDPFPHNGLHDPFVPDGLDFEQLLFQAGDYDIGFDPVPADWRIDLGWDADLAFTEQLEHVNGWGSSCRDQEYQYLCAYLQLLAGLS</sequence>
<dbReference type="GO" id="GO:0000981">
    <property type="term" value="F:DNA-binding transcription factor activity, RNA polymerase II-specific"/>
    <property type="evidence" value="ECO:0007669"/>
    <property type="project" value="TreeGrafter"/>
</dbReference>
<dbReference type="GO" id="GO:0000435">
    <property type="term" value="P:positive regulation of transcription from RNA polymerase II promoter by galactose"/>
    <property type="evidence" value="ECO:0007669"/>
    <property type="project" value="TreeGrafter"/>
</dbReference>
<dbReference type="RefSeq" id="XP_025572406.1">
    <property type="nucleotide sequence ID" value="XM_025720992.1"/>
</dbReference>
<dbReference type="GeneID" id="37225857"/>
<keyword evidence="6" id="KW-1185">Reference proteome</keyword>
<keyword evidence="1" id="KW-0805">Transcription regulation</keyword>
<organism evidence="5 6">
    <name type="scientific">Aspergillus ibericus CBS 121593</name>
    <dbReference type="NCBI Taxonomy" id="1448316"/>
    <lineage>
        <taxon>Eukaryota</taxon>
        <taxon>Fungi</taxon>
        <taxon>Dikarya</taxon>
        <taxon>Ascomycota</taxon>
        <taxon>Pezizomycotina</taxon>
        <taxon>Eurotiomycetes</taxon>
        <taxon>Eurotiomycetidae</taxon>
        <taxon>Eurotiales</taxon>
        <taxon>Aspergillaceae</taxon>
        <taxon>Aspergillus</taxon>
        <taxon>Aspergillus subgen. Circumdati</taxon>
    </lineage>
</organism>
<proteinExistence type="predicted"/>
<dbReference type="InterPro" id="IPR007219">
    <property type="entry name" value="XnlR_reg_dom"/>
</dbReference>
<dbReference type="VEuPathDB" id="FungiDB:BO80DRAFT_437184"/>
<dbReference type="GO" id="GO:0006351">
    <property type="term" value="P:DNA-templated transcription"/>
    <property type="evidence" value="ECO:0007669"/>
    <property type="project" value="InterPro"/>
</dbReference>
<dbReference type="GO" id="GO:0000978">
    <property type="term" value="F:RNA polymerase II cis-regulatory region sequence-specific DNA binding"/>
    <property type="evidence" value="ECO:0007669"/>
    <property type="project" value="TreeGrafter"/>
</dbReference>
<keyword evidence="3" id="KW-0539">Nucleus</keyword>
<accession>A0A395GSZ3</accession>
<evidence type="ECO:0000259" key="4">
    <source>
        <dbReference type="SMART" id="SM00906"/>
    </source>
</evidence>
<dbReference type="AlphaFoldDB" id="A0A395GSZ3"/>
<evidence type="ECO:0000313" key="6">
    <source>
        <dbReference type="Proteomes" id="UP000249402"/>
    </source>
</evidence>
<reference evidence="5 6" key="1">
    <citation type="submission" date="2018-02" db="EMBL/GenBank/DDBJ databases">
        <title>The genomes of Aspergillus section Nigri reveals drivers in fungal speciation.</title>
        <authorList>
            <consortium name="DOE Joint Genome Institute"/>
            <person name="Vesth T.C."/>
            <person name="Nybo J."/>
            <person name="Theobald S."/>
            <person name="Brandl J."/>
            <person name="Frisvad J.C."/>
            <person name="Nielsen K.F."/>
            <person name="Lyhne E.K."/>
            <person name="Kogle M.E."/>
            <person name="Kuo A."/>
            <person name="Riley R."/>
            <person name="Clum A."/>
            <person name="Nolan M."/>
            <person name="Lipzen A."/>
            <person name="Salamov A."/>
            <person name="Henrissat B."/>
            <person name="Wiebenga A."/>
            <person name="De vries R.P."/>
            <person name="Grigoriev I.V."/>
            <person name="Mortensen U.H."/>
            <person name="Andersen M.R."/>
            <person name="Baker S.E."/>
        </authorList>
    </citation>
    <scope>NUCLEOTIDE SEQUENCE [LARGE SCALE GENOMIC DNA]</scope>
    <source>
        <strain evidence="5 6">CBS 121593</strain>
    </source>
</reference>
<feature type="domain" description="Xylanolytic transcriptional activator regulatory" evidence="4">
    <location>
        <begin position="124"/>
        <end position="200"/>
    </location>
</feature>
<name>A0A395GSZ3_9EURO</name>
<evidence type="ECO:0000256" key="2">
    <source>
        <dbReference type="ARBA" id="ARBA00023163"/>
    </source>
</evidence>
<dbReference type="InterPro" id="IPR051127">
    <property type="entry name" value="Fungal_SecMet_Regulators"/>
</dbReference>
<dbReference type="GO" id="GO:0008270">
    <property type="term" value="F:zinc ion binding"/>
    <property type="evidence" value="ECO:0007669"/>
    <property type="project" value="InterPro"/>
</dbReference>
<evidence type="ECO:0000256" key="3">
    <source>
        <dbReference type="ARBA" id="ARBA00023242"/>
    </source>
</evidence>